<accession>A0A284QRZ7</accession>
<feature type="compositionally biased region" description="Basic and acidic residues" evidence="1">
    <location>
        <begin position="8"/>
        <end position="24"/>
    </location>
</feature>
<evidence type="ECO:0000256" key="1">
    <source>
        <dbReference type="SAM" id="MobiDB-lite"/>
    </source>
</evidence>
<keyword evidence="3" id="KW-1185">Reference proteome</keyword>
<evidence type="ECO:0000313" key="2">
    <source>
        <dbReference type="EMBL" id="SJK99250.1"/>
    </source>
</evidence>
<feature type="region of interest" description="Disordered" evidence="1">
    <location>
        <begin position="1"/>
        <end position="24"/>
    </location>
</feature>
<name>A0A284QRZ7_ARMOS</name>
<evidence type="ECO:0000313" key="3">
    <source>
        <dbReference type="Proteomes" id="UP000219338"/>
    </source>
</evidence>
<dbReference type="AlphaFoldDB" id="A0A284QRZ7"/>
<organism evidence="2 3">
    <name type="scientific">Armillaria ostoyae</name>
    <name type="common">Armillaria root rot fungus</name>
    <dbReference type="NCBI Taxonomy" id="47428"/>
    <lineage>
        <taxon>Eukaryota</taxon>
        <taxon>Fungi</taxon>
        <taxon>Dikarya</taxon>
        <taxon>Basidiomycota</taxon>
        <taxon>Agaricomycotina</taxon>
        <taxon>Agaricomycetes</taxon>
        <taxon>Agaricomycetidae</taxon>
        <taxon>Agaricales</taxon>
        <taxon>Marasmiineae</taxon>
        <taxon>Physalacriaceae</taxon>
        <taxon>Armillaria</taxon>
    </lineage>
</organism>
<protein>
    <submittedName>
        <fullName evidence="2">Uncharacterized protein</fullName>
    </submittedName>
</protein>
<dbReference type="EMBL" id="FUEG01000002">
    <property type="protein sequence ID" value="SJK99250.1"/>
    <property type="molecule type" value="Genomic_DNA"/>
</dbReference>
<dbReference type="Proteomes" id="UP000219338">
    <property type="component" value="Unassembled WGS sequence"/>
</dbReference>
<reference evidence="3" key="1">
    <citation type="journal article" date="2017" name="Nat. Ecol. Evol.">
        <title>Genome expansion and lineage-specific genetic innovations in the forest pathogenic fungi Armillaria.</title>
        <authorList>
            <person name="Sipos G."/>
            <person name="Prasanna A.N."/>
            <person name="Walter M.C."/>
            <person name="O'Connor E."/>
            <person name="Balint B."/>
            <person name="Krizsan K."/>
            <person name="Kiss B."/>
            <person name="Hess J."/>
            <person name="Varga T."/>
            <person name="Slot J."/>
            <person name="Riley R."/>
            <person name="Boka B."/>
            <person name="Rigling D."/>
            <person name="Barry K."/>
            <person name="Lee J."/>
            <person name="Mihaltcheva S."/>
            <person name="LaButti K."/>
            <person name="Lipzen A."/>
            <person name="Waldron R."/>
            <person name="Moloney N.M."/>
            <person name="Sperisen C."/>
            <person name="Kredics L."/>
            <person name="Vagvoelgyi C."/>
            <person name="Patrignani A."/>
            <person name="Fitzpatrick D."/>
            <person name="Nagy I."/>
            <person name="Doyle S."/>
            <person name="Anderson J.B."/>
            <person name="Grigoriev I.V."/>
            <person name="Gueldener U."/>
            <person name="Muensterkoetter M."/>
            <person name="Nagy L.G."/>
        </authorList>
    </citation>
    <scope>NUCLEOTIDE SEQUENCE [LARGE SCALE GENOMIC DNA]</scope>
    <source>
        <strain evidence="3">C18/9</strain>
    </source>
</reference>
<gene>
    <name evidence="2" type="ORF">ARMOST_02541</name>
</gene>
<sequence length="39" mass="4487">MLSDISEEGARTHNQDLQERRTSQALDDKSLVMYRLAHA</sequence>
<proteinExistence type="predicted"/>